<reference evidence="1" key="1">
    <citation type="journal article" date="2021" name="Open Biol.">
        <title>Shared evolutionary footprints suggest mitochondrial oxidative damage underlies multiple complex I losses in fungi.</title>
        <authorList>
            <person name="Schikora-Tamarit M.A."/>
            <person name="Marcet-Houben M."/>
            <person name="Nosek J."/>
            <person name="Gabaldon T."/>
        </authorList>
    </citation>
    <scope>NUCLEOTIDE SEQUENCE</scope>
    <source>
        <strain evidence="1">CBS2887</strain>
    </source>
</reference>
<accession>A0A9P8Q0T7</accession>
<name>A0A9P8Q0T7_WICPI</name>
<gene>
    <name evidence="1" type="ORF">WICPIJ_007989</name>
</gene>
<dbReference type="Proteomes" id="UP000774326">
    <property type="component" value="Unassembled WGS sequence"/>
</dbReference>
<evidence type="ECO:0000313" key="2">
    <source>
        <dbReference type="Proteomes" id="UP000774326"/>
    </source>
</evidence>
<proteinExistence type="predicted"/>
<organism evidence="1 2">
    <name type="scientific">Wickerhamomyces pijperi</name>
    <name type="common">Yeast</name>
    <name type="synonym">Pichia pijperi</name>
    <dbReference type="NCBI Taxonomy" id="599730"/>
    <lineage>
        <taxon>Eukaryota</taxon>
        <taxon>Fungi</taxon>
        <taxon>Dikarya</taxon>
        <taxon>Ascomycota</taxon>
        <taxon>Saccharomycotina</taxon>
        <taxon>Saccharomycetes</taxon>
        <taxon>Phaffomycetales</taxon>
        <taxon>Wickerhamomycetaceae</taxon>
        <taxon>Wickerhamomyces</taxon>
    </lineage>
</organism>
<dbReference type="EMBL" id="JAEUBG010004611">
    <property type="protein sequence ID" value="KAH3681075.1"/>
    <property type="molecule type" value="Genomic_DNA"/>
</dbReference>
<reference evidence="1" key="2">
    <citation type="submission" date="2021-01" db="EMBL/GenBank/DDBJ databases">
        <authorList>
            <person name="Schikora-Tamarit M.A."/>
        </authorList>
    </citation>
    <scope>NUCLEOTIDE SEQUENCE</scope>
    <source>
        <strain evidence="1">CBS2887</strain>
    </source>
</reference>
<keyword evidence="2" id="KW-1185">Reference proteome</keyword>
<protein>
    <submittedName>
        <fullName evidence="1">Uncharacterized protein</fullName>
    </submittedName>
</protein>
<comment type="caution">
    <text evidence="1">The sequence shown here is derived from an EMBL/GenBank/DDBJ whole genome shotgun (WGS) entry which is preliminary data.</text>
</comment>
<sequence>MTSGAFFSNSGEENVTIFERPSILFKESATPSLKVNAIIGLPNCLAAVKAEREAEEICPFEASMKANVEPNLKDLRDVAAVTLLEELRRILEVLNIVVDQKKRW</sequence>
<dbReference type="AlphaFoldDB" id="A0A9P8Q0T7"/>
<evidence type="ECO:0000313" key="1">
    <source>
        <dbReference type="EMBL" id="KAH3681075.1"/>
    </source>
</evidence>